<evidence type="ECO:0000256" key="3">
    <source>
        <dbReference type="ARBA" id="ARBA00023080"/>
    </source>
</evidence>
<organism evidence="7 8">
    <name type="scientific">Sphingomonas rustica</name>
    <dbReference type="NCBI Taxonomy" id="3103142"/>
    <lineage>
        <taxon>Bacteria</taxon>
        <taxon>Pseudomonadati</taxon>
        <taxon>Pseudomonadota</taxon>
        <taxon>Alphaproteobacteria</taxon>
        <taxon>Sphingomonadales</taxon>
        <taxon>Sphingomonadaceae</taxon>
        <taxon>Sphingomonas</taxon>
    </lineage>
</organism>
<keyword evidence="5" id="KW-0479">Metal-binding</keyword>
<dbReference type="Pfam" id="PF00692">
    <property type="entry name" value="dUTPase"/>
    <property type="match status" value="1"/>
</dbReference>
<keyword evidence="3 5" id="KW-0546">Nucleotide metabolism</keyword>
<dbReference type="InterPro" id="IPR036157">
    <property type="entry name" value="dUTPase-like_sf"/>
</dbReference>
<evidence type="ECO:0000256" key="2">
    <source>
        <dbReference type="ARBA" id="ARBA00022801"/>
    </source>
</evidence>
<feature type="domain" description="dUTPase-like" evidence="6">
    <location>
        <begin position="17"/>
        <end position="146"/>
    </location>
</feature>
<dbReference type="PANTHER" id="PTHR11241:SF0">
    <property type="entry name" value="DEOXYURIDINE 5'-TRIPHOSPHATE NUCLEOTIDOHYDROLASE"/>
    <property type="match status" value="1"/>
</dbReference>
<proteinExistence type="inferred from homology"/>
<feature type="binding site" evidence="5">
    <location>
        <position position="80"/>
    </location>
    <ligand>
        <name>substrate</name>
    </ligand>
</feature>
<dbReference type="InterPro" id="IPR029054">
    <property type="entry name" value="dUTPase-like"/>
</dbReference>
<accession>A0ABV0BAI2</accession>
<keyword evidence="8" id="KW-1185">Reference proteome</keyword>
<dbReference type="InterPro" id="IPR008181">
    <property type="entry name" value="dUTPase"/>
</dbReference>
<dbReference type="GO" id="GO:0004170">
    <property type="term" value="F:dUTP diphosphatase activity"/>
    <property type="evidence" value="ECO:0007669"/>
    <property type="project" value="UniProtKB-EC"/>
</dbReference>
<dbReference type="SUPFAM" id="SSF51283">
    <property type="entry name" value="dUTPase-like"/>
    <property type="match status" value="1"/>
</dbReference>
<dbReference type="RefSeq" id="WP_346246592.1">
    <property type="nucleotide sequence ID" value="NZ_JBDIZK010000005.1"/>
</dbReference>
<comment type="similarity">
    <text evidence="1 5">Belongs to the dUTPase family.</text>
</comment>
<comment type="caution">
    <text evidence="7">The sequence shown here is derived from an EMBL/GenBank/DDBJ whole genome shotgun (WGS) entry which is preliminary data.</text>
</comment>
<evidence type="ECO:0000313" key="8">
    <source>
        <dbReference type="Proteomes" id="UP001427805"/>
    </source>
</evidence>
<name>A0ABV0BAI2_9SPHN</name>
<comment type="pathway">
    <text evidence="5">Pyrimidine metabolism; dUMP biosynthesis; dUMP from dCTP (dUTP route): step 2/2.</text>
</comment>
<dbReference type="EC" id="3.6.1.23" evidence="5"/>
<reference evidence="7 8" key="1">
    <citation type="submission" date="2024-05" db="EMBL/GenBank/DDBJ databases">
        <title>Sphingomonas sp. HF-S3 16S ribosomal RNA gene Genome sequencing and assembly.</title>
        <authorList>
            <person name="Lee H."/>
        </authorList>
    </citation>
    <scope>NUCLEOTIDE SEQUENCE [LARGE SCALE GENOMIC DNA]</scope>
    <source>
        <strain evidence="7 8">HF-S3</strain>
    </source>
</reference>
<dbReference type="HAMAP" id="MF_00116">
    <property type="entry name" value="dUTPase_bact"/>
    <property type="match status" value="1"/>
</dbReference>
<comment type="catalytic activity">
    <reaction evidence="4 5">
        <text>dUTP + H2O = dUMP + diphosphate + H(+)</text>
        <dbReference type="Rhea" id="RHEA:10248"/>
        <dbReference type="ChEBI" id="CHEBI:15377"/>
        <dbReference type="ChEBI" id="CHEBI:15378"/>
        <dbReference type="ChEBI" id="CHEBI:33019"/>
        <dbReference type="ChEBI" id="CHEBI:61555"/>
        <dbReference type="ChEBI" id="CHEBI:246422"/>
        <dbReference type="EC" id="3.6.1.23"/>
    </reaction>
</comment>
<feature type="binding site" evidence="5">
    <location>
        <begin position="84"/>
        <end position="86"/>
    </location>
    <ligand>
        <name>substrate</name>
    </ligand>
</feature>
<dbReference type="NCBIfam" id="TIGR00576">
    <property type="entry name" value="dut"/>
    <property type="match status" value="1"/>
</dbReference>
<gene>
    <name evidence="5 7" type="primary">dut</name>
    <name evidence="7" type="ORF">TPR58_10485</name>
</gene>
<dbReference type="Gene3D" id="2.70.40.10">
    <property type="match status" value="1"/>
</dbReference>
<feature type="binding site" evidence="5">
    <location>
        <begin position="67"/>
        <end position="69"/>
    </location>
    <ligand>
        <name>substrate</name>
    </ligand>
</feature>
<dbReference type="CDD" id="cd07557">
    <property type="entry name" value="trimeric_dUTPase"/>
    <property type="match status" value="1"/>
</dbReference>
<dbReference type="EMBL" id="JBDIZK010000005">
    <property type="protein sequence ID" value="MEN3747596.1"/>
    <property type="molecule type" value="Genomic_DNA"/>
</dbReference>
<keyword evidence="2 5" id="KW-0378">Hydrolase</keyword>
<comment type="cofactor">
    <cofactor evidence="5">
        <name>Mg(2+)</name>
        <dbReference type="ChEBI" id="CHEBI:18420"/>
    </cofactor>
</comment>
<keyword evidence="5" id="KW-0460">Magnesium</keyword>
<comment type="caution">
    <text evidence="5">Lacks conserved residue(s) required for the propagation of feature annotation.</text>
</comment>
<comment type="function">
    <text evidence="5">This enzyme is involved in nucleotide metabolism: it produces dUMP, the immediate precursor of thymidine nucleotides and it decreases the intracellular concentration of dUTP so that uracil cannot be incorporated into DNA.</text>
</comment>
<evidence type="ECO:0000256" key="4">
    <source>
        <dbReference type="ARBA" id="ARBA00047686"/>
    </source>
</evidence>
<dbReference type="PANTHER" id="PTHR11241">
    <property type="entry name" value="DEOXYURIDINE 5'-TRIPHOSPHATE NUCLEOTIDOHYDROLASE"/>
    <property type="match status" value="1"/>
</dbReference>
<protein>
    <recommendedName>
        <fullName evidence="5">Deoxyuridine 5'-triphosphate nucleotidohydrolase</fullName>
        <shortName evidence="5">dUTPase</shortName>
        <ecNumber evidence="5">3.6.1.23</ecNumber>
    </recommendedName>
    <alternativeName>
        <fullName evidence="5">dUTP pyrophosphatase</fullName>
    </alternativeName>
</protein>
<dbReference type="Proteomes" id="UP001427805">
    <property type="component" value="Unassembled WGS sequence"/>
</dbReference>
<evidence type="ECO:0000259" key="6">
    <source>
        <dbReference type="Pfam" id="PF00692"/>
    </source>
</evidence>
<evidence type="ECO:0000256" key="1">
    <source>
        <dbReference type="ARBA" id="ARBA00006581"/>
    </source>
</evidence>
<evidence type="ECO:0000256" key="5">
    <source>
        <dbReference type="HAMAP-Rule" id="MF_00116"/>
    </source>
</evidence>
<sequence length="147" mass="15184">MSPISIEVQRLPHGEDLPLPAYATGGAAGMDVVAAEAIVIAPGARHAVATGFAMAIPEGYEVQVRPRSGLALKHGVTCLNTPGTIDSDYRGEVKVILANLGDQPFEIARGDRIAQLVPAPVLRASLTLVDTLDATERGSGGFGSTGR</sequence>
<dbReference type="NCBIfam" id="NF001862">
    <property type="entry name" value="PRK00601.1"/>
    <property type="match status" value="1"/>
</dbReference>
<evidence type="ECO:0000313" key="7">
    <source>
        <dbReference type="EMBL" id="MEN3747596.1"/>
    </source>
</evidence>
<dbReference type="InterPro" id="IPR033704">
    <property type="entry name" value="dUTPase_trimeric"/>
</dbReference>